<sequence length="340" mass="36892">NCFVVNRYSLIPSGDAAGVSVGHTCTFVPSEDGGKGRILIVGGANPSGSFSHSHIINLDNHEWDTAEWEGLEARYEHCSFVPESCPQSLWVFGGAQQTGNRSCIQNVQLTDSEPRWKNVVANGKLPSPRTYHTNSACLEDKLYVFSGGEAGAAPVSDPKLHVFDTVSSTWSQPETQGRQPPARHGHIIVAVGLKIYIHGGMAGDKFHSDMYSFDSRSMKWEKVQAKGDIPPGVAAHSAVVLGKNIYIFGGMTAVGATNCMYRFNTDKSRWILMKFEGDMPPNRLDHSMCVLPWKMCGVGNGDEEQANSTAASRTINLAFVFGGMDTQGVIFNDCVVTVVT</sequence>
<dbReference type="PANTHER" id="PTHR46647:SF1">
    <property type="entry name" value="RAB9 EFFECTOR PROTEIN WITH KELCH MOTIFS"/>
    <property type="match status" value="1"/>
</dbReference>
<evidence type="ECO:0000256" key="4">
    <source>
        <dbReference type="ARBA" id="ARBA00039295"/>
    </source>
</evidence>
<accession>A0A3P8TBR6</accession>
<evidence type="ECO:0000313" key="6">
    <source>
        <dbReference type="Proteomes" id="UP000265080"/>
    </source>
</evidence>
<reference evidence="5 6" key="1">
    <citation type="submission" date="2018-03" db="EMBL/GenBank/DDBJ databases">
        <title>Finding Nemo's genes: A chromosome-scale reference assembly of the genome of the orange clownfish Amphiprion percula.</title>
        <authorList>
            <person name="Lehmann R."/>
        </authorList>
    </citation>
    <scope>NUCLEOTIDE SEQUENCE</scope>
</reference>
<proteinExistence type="predicted"/>
<comment type="function">
    <text evidence="3">Rab9 effector required for endosome to trans-Golgi network (TGN) transport.</text>
</comment>
<keyword evidence="2" id="KW-0677">Repeat</keyword>
<evidence type="ECO:0000313" key="5">
    <source>
        <dbReference type="Ensembl" id="ENSAPEP00000021989.1"/>
    </source>
</evidence>
<dbReference type="GeneTree" id="ENSGT00940000158763"/>
<dbReference type="AlphaFoldDB" id="A0A3P8TBR6"/>
<organism evidence="5 6">
    <name type="scientific">Amphiprion percula</name>
    <name type="common">Orange clownfish</name>
    <name type="synonym">Lutjanus percula</name>
    <dbReference type="NCBI Taxonomy" id="161767"/>
    <lineage>
        <taxon>Eukaryota</taxon>
        <taxon>Metazoa</taxon>
        <taxon>Chordata</taxon>
        <taxon>Craniata</taxon>
        <taxon>Vertebrata</taxon>
        <taxon>Euteleostomi</taxon>
        <taxon>Actinopterygii</taxon>
        <taxon>Neopterygii</taxon>
        <taxon>Teleostei</taxon>
        <taxon>Neoteleostei</taxon>
        <taxon>Acanthomorphata</taxon>
        <taxon>Ovalentaria</taxon>
        <taxon>Pomacentridae</taxon>
        <taxon>Amphiprion</taxon>
    </lineage>
</organism>
<protein>
    <recommendedName>
        <fullName evidence="4">Rab9 effector protein with kelch motifs</fullName>
    </recommendedName>
</protein>
<dbReference type="InterPro" id="IPR052124">
    <property type="entry name" value="Rab9_kelch_effector"/>
</dbReference>
<dbReference type="Ensembl" id="ENSAPET00000022572.1">
    <property type="protein sequence ID" value="ENSAPEP00000021989.1"/>
    <property type="gene ID" value="ENSAPEG00000015681.1"/>
</dbReference>
<keyword evidence="1" id="KW-0880">Kelch repeat</keyword>
<dbReference type="InterPro" id="IPR015915">
    <property type="entry name" value="Kelch-typ_b-propeller"/>
</dbReference>
<evidence type="ECO:0000256" key="3">
    <source>
        <dbReference type="ARBA" id="ARBA00037224"/>
    </source>
</evidence>
<dbReference type="PANTHER" id="PTHR46647">
    <property type="entry name" value="RAB9 EFFECTOR PROTEIN WITH KELCH MOTIFS"/>
    <property type="match status" value="1"/>
</dbReference>
<reference evidence="5" key="3">
    <citation type="submission" date="2025-09" db="UniProtKB">
        <authorList>
            <consortium name="Ensembl"/>
        </authorList>
    </citation>
    <scope>IDENTIFICATION</scope>
</reference>
<dbReference type="Proteomes" id="UP000265080">
    <property type="component" value="Chromosome 16"/>
</dbReference>
<dbReference type="SUPFAM" id="SSF50965">
    <property type="entry name" value="Galactose oxidase, central domain"/>
    <property type="match status" value="1"/>
</dbReference>
<name>A0A3P8TBR6_AMPPE</name>
<dbReference type="Pfam" id="PF24681">
    <property type="entry name" value="Kelch_KLHDC2_KLHL20_DRC7"/>
    <property type="match status" value="1"/>
</dbReference>
<dbReference type="InterPro" id="IPR011043">
    <property type="entry name" value="Gal_Oxase/kelch_b-propeller"/>
</dbReference>
<reference evidence="5" key="2">
    <citation type="submission" date="2025-08" db="UniProtKB">
        <authorList>
            <consortium name="Ensembl"/>
        </authorList>
    </citation>
    <scope>IDENTIFICATION</scope>
</reference>
<evidence type="ECO:0000256" key="2">
    <source>
        <dbReference type="ARBA" id="ARBA00022737"/>
    </source>
</evidence>
<dbReference type="Gene3D" id="2.120.10.80">
    <property type="entry name" value="Kelch-type beta propeller"/>
    <property type="match status" value="2"/>
</dbReference>
<evidence type="ECO:0000256" key="1">
    <source>
        <dbReference type="ARBA" id="ARBA00022441"/>
    </source>
</evidence>
<keyword evidence="6" id="KW-1185">Reference proteome</keyword>